<accession>A0A9D3XU71</accession>
<evidence type="ECO:0000256" key="10">
    <source>
        <dbReference type="SAM" id="Coils"/>
    </source>
</evidence>
<dbReference type="CDD" id="cd03593">
    <property type="entry name" value="CLECT_NK_receptors_like"/>
    <property type="match status" value="1"/>
</dbReference>
<dbReference type="InterPro" id="IPR050919">
    <property type="entry name" value="NKG2/CD94_NK_receptors"/>
</dbReference>
<dbReference type="AlphaFoldDB" id="A0A9D3XU71"/>
<keyword evidence="10" id="KW-0175">Coiled coil</keyword>
<dbReference type="GO" id="GO:0045954">
    <property type="term" value="P:positive regulation of natural killer cell mediated cytotoxicity"/>
    <property type="evidence" value="ECO:0007669"/>
    <property type="project" value="TreeGrafter"/>
</dbReference>
<feature type="compositionally biased region" description="Polar residues" evidence="11">
    <location>
        <begin position="49"/>
        <end position="60"/>
    </location>
</feature>
<dbReference type="InterPro" id="IPR016187">
    <property type="entry name" value="CTDL_fold"/>
</dbReference>
<evidence type="ECO:0000313" key="15">
    <source>
        <dbReference type="Proteomes" id="UP000827986"/>
    </source>
</evidence>
<feature type="region of interest" description="Disordered" evidence="11">
    <location>
        <begin position="49"/>
        <end position="68"/>
    </location>
</feature>
<evidence type="ECO:0000256" key="8">
    <source>
        <dbReference type="ARBA" id="ARBA00041193"/>
    </source>
</evidence>
<dbReference type="GO" id="GO:0030246">
    <property type="term" value="F:carbohydrate binding"/>
    <property type="evidence" value="ECO:0007669"/>
    <property type="project" value="UniProtKB-KW"/>
</dbReference>
<keyword evidence="4" id="KW-0735">Signal-anchor</keyword>
<dbReference type="PANTHER" id="PTHR22800:SF252">
    <property type="entry name" value="NATURAL KILLER CELLS ANTIGEN CD94"/>
    <property type="match status" value="1"/>
</dbReference>
<name>A0A9D3XU71_9SAUR</name>
<feature type="region of interest" description="Disordered" evidence="11">
    <location>
        <begin position="1"/>
        <end position="30"/>
    </location>
</feature>
<evidence type="ECO:0000256" key="4">
    <source>
        <dbReference type="ARBA" id="ARBA00022968"/>
    </source>
</evidence>
<dbReference type="SUPFAM" id="SSF56436">
    <property type="entry name" value="C-type lectin-like"/>
    <property type="match status" value="1"/>
</dbReference>
<evidence type="ECO:0000256" key="11">
    <source>
        <dbReference type="SAM" id="MobiDB-lite"/>
    </source>
</evidence>
<dbReference type="InterPro" id="IPR016186">
    <property type="entry name" value="C-type_lectin-like/link_sf"/>
</dbReference>
<feature type="transmembrane region" description="Helical" evidence="12">
    <location>
        <begin position="71"/>
        <end position="96"/>
    </location>
</feature>
<keyword evidence="3" id="KW-0430">Lectin</keyword>
<keyword evidence="2 12" id="KW-0812">Transmembrane</keyword>
<reference evidence="14" key="1">
    <citation type="submission" date="2021-09" db="EMBL/GenBank/DDBJ databases">
        <title>The genome of Mauremys mutica provides insights into the evolution of semi-aquatic lifestyle.</title>
        <authorList>
            <person name="Gong S."/>
            <person name="Gao Y."/>
        </authorList>
    </citation>
    <scope>NUCLEOTIDE SEQUENCE</scope>
    <source>
        <strain evidence="14">MM-2020</strain>
        <tissue evidence="14">Muscle</tissue>
    </source>
</reference>
<dbReference type="SMART" id="SM00034">
    <property type="entry name" value="CLECT"/>
    <property type="match status" value="1"/>
</dbReference>
<proteinExistence type="predicted"/>
<keyword evidence="5 12" id="KW-1133">Transmembrane helix</keyword>
<evidence type="ECO:0000256" key="3">
    <source>
        <dbReference type="ARBA" id="ARBA00022734"/>
    </source>
</evidence>
<dbReference type="InterPro" id="IPR001304">
    <property type="entry name" value="C-type_lectin-like"/>
</dbReference>
<gene>
    <name evidence="14" type="ORF">KIL84_018187</name>
</gene>
<dbReference type="Proteomes" id="UP000827986">
    <property type="component" value="Unassembled WGS sequence"/>
</dbReference>
<dbReference type="GO" id="GO:0016020">
    <property type="term" value="C:membrane"/>
    <property type="evidence" value="ECO:0007669"/>
    <property type="project" value="UniProtKB-SubCell"/>
</dbReference>
<organism evidence="14 15">
    <name type="scientific">Mauremys mutica</name>
    <name type="common">yellowpond turtle</name>
    <dbReference type="NCBI Taxonomy" id="74926"/>
    <lineage>
        <taxon>Eukaryota</taxon>
        <taxon>Metazoa</taxon>
        <taxon>Chordata</taxon>
        <taxon>Craniata</taxon>
        <taxon>Vertebrata</taxon>
        <taxon>Euteleostomi</taxon>
        <taxon>Archelosauria</taxon>
        <taxon>Testudinata</taxon>
        <taxon>Testudines</taxon>
        <taxon>Cryptodira</taxon>
        <taxon>Durocryptodira</taxon>
        <taxon>Testudinoidea</taxon>
        <taxon>Geoemydidae</taxon>
        <taxon>Geoemydinae</taxon>
        <taxon>Mauremys</taxon>
    </lineage>
</organism>
<evidence type="ECO:0000256" key="2">
    <source>
        <dbReference type="ARBA" id="ARBA00022692"/>
    </source>
</evidence>
<feature type="compositionally biased region" description="Basic and acidic residues" evidence="11">
    <location>
        <begin position="166"/>
        <end position="183"/>
    </location>
</feature>
<comment type="caution">
    <text evidence="14">The sequence shown here is derived from an EMBL/GenBank/DDBJ whole genome shotgun (WGS) entry which is preliminary data.</text>
</comment>
<evidence type="ECO:0000256" key="9">
    <source>
        <dbReference type="ARBA" id="ARBA00041489"/>
    </source>
</evidence>
<dbReference type="Pfam" id="PF00059">
    <property type="entry name" value="Lectin_C"/>
    <property type="match status" value="1"/>
</dbReference>
<evidence type="ECO:0000256" key="6">
    <source>
        <dbReference type="ARBA" id="ARBA00023136"/>
    </source>
</evidence>
<dbReference type="PROSITE" id="PS50041">
    <property type="entry name" value="C_TYPE_LECTIN_2"/>
    <property type="match status" value="1"/>
</dbReference>
<evidence type="ECO:0000256" key="5">
    <source>
        <dbReference type="ARBA" id="ARBA00022989"/>
    </source>
</evidence>
<dbReference type="PANTHER" id="PTHR22800">
    <property type="entry name" value="C-TYPE LECTIN PROTEINS"/>
    <property type="match status" value="1"/>
</dbReference>
<keyword evidence="15" id="KW-1185">Reference proteome</keyword>
<feature type="non-terminal residue" evidence="14">
    <location>
        <position position="1"/>
    </location>
</feature>
<dbReference type="EMBL" id="JAHDVG010000463">
    <property type="protein sequence ID" value="KAH1185438.1"/>
    <property type="molecule type" value="Genomic_DNA"/>
</dbReference>
<dbReference type="Gene3D" id="3.10.100.10">
    <property type="entry name" value="Mannose-Binding Protein A, subunit A"/>
    <property type="match status" value="1"/>
</dbReference>
<evidence type="ECO:0000256" key="1">
    <source>
        <dbReference type="ARBA" id="ARBA00004606"/>
    </source>
</evidence>
<dbReference type="InterPro" id="IPR033992">
    <property type="entry name" value="NKR-like_CTLD"/>
</dbReference>
<feature type="domain" description="C-type lectin" evidence="13">
    <location>
        <begin position="325"/>
        <end position="397"/>
    </location>
</feature>
<evidence type="ECO:0000259" key="13">
    <source>
        <dbReference type="PROSITE" id="PS50041"/>
    </source>
</evidence>
<feature type="region of interest" description="Disordered" evidence="11">
    <location>
        <begin position="166"/>
        <end position="186"/>
    </location>
</feature>
<evidence type="ECO:0000256" key="12">
    <source>
        <dbReference type="SAM" id="Phobius"/>
    </source>
</evidence>
<keyword evidence="7" id="KW-0325">Glycoprotein</keyword>
<evidence type="ECO:0000256" key="7">
    <source>
        <dbReference type="ARBA" id="ARBA00023180"/>
    </source>
</evidence>
<protein>
    <recommendedName>
        <fullName evidence="8">Natural killer cells antigen CD94</fullName>
    </recommendedName>
    <alternativeName>
        <fullName evidence="9">Killer cell lectin-like receptor subfamily D member 1</fullName>
    </alternativeName>
</protein>
<feature type="transmembrane region" description="Helical" evidence="12">
    <location>
        <begin position="191"/>
        <end position="214"/>
    </location>
</feature>
<dbReference type="GO" id="GO:0002223">
    <property type="term" value="P:stimulatory C-type lectin receptor signaling pathway"/>
    <property type="evidence" value="ECO:0007669"/>
    <property type="project" value="TreeGrafter"/>
</dbReference>
<evidence type="ECO:0000313" key="14">
    <source>
        <dbReference type="EMBL" id="KAH1185438.1"/>
    </source>
</evidence>
<keyword evidence="6 12" id="KW-0472">Membrane</keyword>
<sequence>MSEQSVTYMDLRFHTPAEQKRKQRPKHTRIIETSEQEITYSDLKFHTLSKQQRQQRPTSAESKDSPPSSPWLITVILGLLCLALLVTAGVLGAKFLQASLQVRRQNEELIEKQAILKNFTQLQETLKNCMQQRDDLQANNTELSNVVNREEMSEQDVTYSELKFHSPNEQRSRQIAEKAKNKDSSSLPPHLQLILVILGIFCLVLLVTIGVLGAKVLQNENPNKQHELFENLTQLQKTLEICHQQKDDLQAKNTHLTHIVNIKVLQNKTLNKQCEIVDNITQLQKTLEICHQKRDDLQAENINLTNIMNMKGDKCRPCPESWIQHGEKCYHFSKEMKTWHKSKEYCSSWGSLLLKIENKKELGFIKSHASFHWIGLSRMAIGHGWVWQDGTAHPSDL</sequence>
<feature type="coiled-coil region" evidence="10">
    <location>
        <begin position="119"/>
        <end position="146"/>
    </location>
</feature>
<feature type="compositionally biased region" description="Basic and acidic residues" evidence="11">
    <location>
        <begin position="11"/>
        <end position="20"/>
    </location>
</feature>
<comment type="subcellular location">
    <subcellularLocation>
        <location evidence="1">Membrane</location>
        <topology evidence="1">Single-pass type II membrane protein</topology>
    </subcellularLocation>
</comment>